<dbReference type="InterPro" id="IPR017850">
    <property type="entry name" value="Alkaline_phosphatase_core_sf"/>
</dbReference>
<dbReference type="PANTHER" id="PTHR42693:SF33">
    <property type="entry name" value="ARYLSULFATASE"/>
    <property type="match status" value="1"/>
</dbReference>
<dbReference type="Gene3D" id="3.40.720.10">
    <property type="entry name" value="Alkaline Phosphatase, subunit A"/>
    <property type="match status" value="1"/>
</dbReference>
<dbReference type="STRING" id="1797535.A2744_01555"/>
<evidence type="ECO:0000256" key="1">
    <source>
        <dbReference type="ARBA" id="ARBA00008779"/>
    </source>
</evidence>
<dbReference type="SUPFAM" id="SSF53649">
    <property type="entry name" value="Alkaline phosphatase-like"/>
    <property type="match status" value="1"/>
</dbReference>
<name>A0A1G1XY80_9BACT</name>
<evidence type="ECO:0000259" key="2">
    <source>
        <dbReference type="Pfam" id="PF00884"/>
    </source>
</evidence>
<dbReference type="InterPro" id="IPR000917">
    <property type="entry name" value="Sulfatase_N"/>
</dbReference>
<dbReference type="InterPro" id="IPR050738">
    <property type="entry name" value="Sulfatase"/>
</dbReference>
<dbReference type="EMBL" id="MHIE01000030">
    <property type="protein sequence ID" value="OGY44972.1"/>
    <property type="molecule type" value="Genomic_DNA"/>
</dbReference>
<comment type="similarity">
    <text evidence="1">Belongs to the sulfatase family.</text>
</comment>
<gene>
    <name evidence="3" type="ORF">A2744_01555</name>
</gene>
<evidence type="ECO:0000313" key="4">
    <source>
        <dbReference type="Proteomes" id="UP000178240"/>
    </source>
</evidence>
<sequence length="473" mass="55188">MIRKKNDSQLYQHIILVSLDSLRSDCITAVNSDFPNRFYRGGKFKTVMLDYLVRRGTYFSNCISAAPYTSASHAAYFTGCWPRRNGVYEFFNRRIGRPTLFELAQRENIYTIFQTDFPIILGDSLGFSRGVNKYFIESESAAFSELIRRQNRDTVSFFHFGGIHYPYGFHKLKFAKVDFPKKVRELESKFNIKQAEVYTDMLDESYREGEDRELLLKYKTIIDTLYSRGDYKSLHQLYVNGIDYFLKHRFNRFIGRVIDFVDHTNSLLIVFADHGENWAPDSRGHSNAINDSVLRVPIIMYGNGVRKNMVITDLIRTIDVVPTIHQYSKIASADFDGLPINLANPKDSIGFREAFAQVWRVGDRMKIYKHQQHILKSKKMIRPLATRLEKEAVYYGRCVLNREYSKDGVLVGENFYKNTGKRLIVAKKNFSKEKTNLKNRLKKYNQIKYNNSQKINKVNQSIINDLHALGYRV</sequence>
<dbReference type="GO" id="GO:0004065">
    <property type="term" value="F:arylsulfatase activity"/>
    <property type="evidence" value="ECO:0007669"/>
    <property type="project" value="TreeGrafter"/>
</dbReference>
<proteinExistence type="inferred from homology"/>
<dbReference type="Pfam" id="PF00884">
    <property type="entry name" value="Sulfatase"/>
    <property type="match status" value="1"/>
</dbReference>
<organism evidence="3 4">
    <name type="scientific">Candidatus Buchananbacteria bacterium RIFCSPHIGHO2_01_FULL_44_11</name>
    <dbReference type="NCBI Taxonomy" id="1797535"/>
    <lineage>
        <taxon>Bacteria</taxon>
        <taxon>Candidatus Buchananiibacteriota</taxon>
    </lineage>
</organism>
<feature type="domain" description="Sulfatase N-terminal" evidence="2">
    <location>
        <begin position="12"/>
        <end position="326"/>
    </location>
</feature>
<accession>A0A1G1XY80</accession>
<dbReference type="AlphaFoldDB" id="A0A1G1XY80"/>
<protein>
    <recommendedName>
        <fullName evidence="2">Sulfatase N-terminal domain-containing protein</fullName>
    </recommendedName>
</protein>
<reference evidence="3 4" key="1">
    <citation type="journal article" date="2016" name="Nat. Commun.">
        <title>Thousands of microbial genomes shed light on interconnected biogeochemical processes in an aquifer system.</title>
        <authorList>
            <person name="Anantharaman K."/>
            <person name="Brown C.T."/>
            <person name="Hug L.A."/>
            <person name="Sharon I."/>
            <person name="Castelle C.J."/>
            <person name="Probst A.J."/>
            <person name="Thomas B.C."/>
            <person name="Singh A."/>
            <person name="Wilkins M.J."/>
            <person name="Karaoz U."/>
            <person name="Brodie E.L."/>
            <person name="Williams K.H."/>
            <person name="Hubbard S.S."/>
            <person name="Banfield J.F."/>
        </authorList>
    </citation>
    <scope>NUCLEOTIDE SEQUENCE [LARGE SCALE GENOMIC DNA]</scope>
</reference>
<comment type="caution">
    <text evidence="3">The sequence shown here is derived from an EMBL/GenBank/DDBJ whole genome shotgun (WGS) entry which is preliminary data.</text>
</comment>
<dbReference type="Proteomes" id="UP000178240">
    <property type="component" value="Unassembled WGS sequence"/>
</dbReference>
<evidence type="ECO:0000313" key="3">
    <source>
        <dbReference type="EMBL" id="OGY44972.1"/>
    </source>
</evidence>
<dbReference type="PANTHER" id="PTHR42693">
    <property type="entry name" value="ARYLSULFATASE FAMILY MEMBER"/>
    <property type="match status" value="1"/>
</dbReference>